<dbReference type="OrthoDB" id="2193091at2"/>
<dbReference type="KEGG" id="ess:ATZ33_10560"/>
<evidence type="ECO:0000313" key="3">
    <source>
        <dbReference type="Proteomes" id="UP000065511"/>
    </source>
</evidence>
<accession>A0A0S3KC16</accession>
<reference evidence="2 4" key="1">
    <citation type="submission" date="2014-12" db="EMBL/GenBank/DDBJ databases">
        <title>Draft genome sequences of 29 type strains of Enterococci.</title>
        <authorList>
            <person name="Zhong Z."/>
            <person name="Sun Z."/>
            <person name="Liu W."/>
            <person name="Zhang W."/>
            <person name="Zhang H."/>
        </authorList>
    </citation>
    <scope>NUCLEOTIDE SEQUENCE [LARGE SCALE GENOMIC DNA]</scope>
    <source>
        <strain evidence="2 4">DSM 22801</strain>
    </source>
</reference>
<dbReference type="EMBL" id="JXLC01000008">
    <property type="protein sequence ID" value="OJG92058.1"/>
    <property type="molecule type" value="Genomic_DNA"/>
</dbReference>
<sequence>MKGKIVGFLVVTVSTVLLGSTFVLSKDNAYTKSSDKVMISEEASNINSSSDSVPESSSIEENDSIVDFKNINGEQLYNTFKGPNASEIVNLLDQFHDDSDRVVVTSYGEVLSGQIDFKAEGSNKRKIDTSTYPKGITIYDLKVLIEIHKDEINELSEKYSQ</sequence>
<organism evidence="2 4">
    <name type="scientific">Enterococcus silesiacus</name>
    <dbReference type="NCBI Taxonomy" id="332949"/>
    <lineage>
        <taxon>Bacteria</taxon>
        <taxon>Bacillati</taxon>
        <taxon>Bacillota</taxon>
        <taxon>Bacilli</taxon>
        <taxon>Lactobacillales</taxon>
        <taxon>Enterococcaceae</taxon>
        <taxon>Enterococcus</taxon>
    </lineage>
</organism>
<dbReference type="RefSeq" id="WP_071877371.1">
    <property type="nucleotide sequence ID" value="NZ_JXLC01000008.1"/>
</dbReference>
<evidence type="ECO:0000313" key="2">
    <source>
        <dbReference type="EMBL" id="OJG92058.1"/>
    </source>
</evidence>
<reference evidence="1 3" key="2">
    <citation type="submission" date="2015-12" db="EMBL/GenBank/DDBJ databases">
        <authorList>
            <person name="Lauer A."/>
            <person name="Humrighouse B."/>
            <person name="Loparev V."/>
            <person name="Shewmaker P.L."/>
            <person name="Whitney A.M."/>
            <person name="McLaughlin R.W."/>
        </authorList>
    </citation>
    <scope>NUCLEOTIDE SEQUENCE [LARGE SCALE GENOMIC DNA]</scope>
    <source>
        <strain evidence="1 3">LMG 23085</strain>
    </source>
</reference>
<protein>
    <submittedName>
        <fullName evidence="2">Uncharacterized protein</fullName>
    </submittedName>
</protein>
<evidence type="ECO:0000313" key="1">
    <source>
        <dbReference type="EMBL" id="ALS01800.1"/>
    </source>
</evidence>
<dbReference type="AlphaFoldDB" id="A0A0S3KC16"/>
<dbReference type="Proteomes" id="UP000065511">
    <property type="component" value="Chromosome"/>
</dbReference>
<gene>
    <name evidence="1" type="ORF">ATZ33_10560</name>
    <name evidence="2" type="ORF">RV15_GL003443</name>
</gene>
<keyword evidence="3" id="KW-1185">Reference proteome</keyword>
<dbReference type="Proteomes" id="UP000183039">
    <property type="component" value="Unassembled WGS sequence"/>
</dbReference>
<dbReference type="EMBL" id="CP013614">
    <property type="protein sequence ID" value="ALS01800.1"/>
    <property type="molecule type" value="Genomic_DNA"/>
</dbReference>
<name>A0A0S3KC16_9ENTE</name>
<proteinExistence type="predicted"/>
<evidence type="ECO:0000313" key="4">
    <source>
        <dbReference type="Proteomes" id="UP000183039"/>
    </source>
</evidence>